<keyword evidence="2" id="KW-1185">Reference proteome</keyword>
<dbReference type="Proteomes" id="UP000663090">
    <property type="component" value="Chromosome"/>
</dbReference>
<name>A0ABX7NHR1_9BACT</name>
<sequence length="198" mass="21285">MNEWLRHVAIPGVSLLLLTTACGEDREATGECRGTYLGEQVEWPIDGVYSRMRRDRFGLLETKLMLNYLPGGQGPFTAFGADTEFTRGLSVERSSGPLTVQLLVEDVRLAPEAGTPMKWWSATRSDANGSGPGFPLRSGIPASGTLTLEEVDSDFAEGHFVYRYASGDELTCTFNIPTPVAAGDAGGGSGGWDDDDDD</sequence>
<evidence type="ECO:0008006" key="3">
    <source>
        <dbReference type="Google" id="ProtNLM"/>
    </source>
</evidence>
<organism evidence="1 2">
    <name type="scientific">Myxococcus landrumensis</name>
    <dbReference type="NCBI Taxonomy" id="2813577"/>
    <lineage>
        <taxon>Bacteria</taxon>
        <taxon>Pseudomonadati</taxon>
        <taxon>Myxococcota</taxon>
        <taxon>Myxococcia</taxon>
        <taxon>Myxococcales</taxon>
        <taxon>Cystobacterineae</taxon>
        <taxon>Myxococcaceae</taxon>
        <taxon>Myxococcus</taxon>
    </lineage>
</organism>
<dbReference type="PROSITE" id="PS51257">
    <property type="entry name" value="PROKAR_LIPOPROTEIN"/>
    <property type="match status" value="1"/>
</dbReference>
<gene>
    <name evidence="1" type="ORF">JY572_14145</name>
</gene>
<proteinExistence type="predicted"/>
<dbReference type="RefSeq" id="WP_206718760.1">
    <property type="nucleotide sequence ID" value="NZ_CP071091.1"/>
</dbReference>
<protein>
    <recommendedName>
        <fullName evidence="3">Lipoprotein</fullName>
    </recommendedName>
</protein>
<evidence type="ECO:0000313" key="2">
    <source>
        <dbReference type="Proteomes" id="UP000663090"/>
    </source>
</evidence>
<reference evidence="1 2" key="1">
    <citation type="submission" date="2021-02" db="EMBL/GenBank/DDBJ databases">
        <title>De Novo genome assembly of isolated myxobacteria.</title>
        <authorList>
            <person name="Stevens D.C."/>
        </authorList>
    </citation>
    <scope>NUCLEOTIDE SEQUENCE [LARGE SCALE GENOMIC DNA]</scope>
    <source>
        <strain evidence="1 2">SCHIC003</strain>
    </source>
</reference>
<dbReference type="EMBL" id="CP071091">
    <property type="protein sequence ID" value="QSQ17125.1"/>
    <property type="molecule type" value="Genomic_DNA"/>
</dbReference>
<accession>A0ABX7NHR1</accession>
<evidence type="ECO:0000313" key="1">
    <source>
        <dbReference type="EMBL" id="QSQ17125.1"/>
    </source>
</evidence>